<evidence type="ECO:0000256" key="2">
    <source>
        <dbReference type="SAM" id="SignalP"/>
    </source>
</evidence>
<feature type="region of interest" description="Disordered" evidence="1">
    <location>
        <begin position="134"/>
        <end position="157"/>
    </location>
</feature>
<gene>
    <name evidence="3" type="ORF">NCTC13337_02031</name>
</gene>
<evidence type="ECO:0000256" key="1">
    <source>
        <dbReference type="SAM" id="MobiDB-lite"/>
    </source>
</evidence>
<dbReference type="Proteomes" id="UP000254601">
    <property type="component" value="Unassembled WGS sequence"/>
</dbReference>
<keyword evidence="4" id="KW-1185">Reference proteome</keyword>
<dbReference type="EMBL" id="UHIC01000001">
    <property type="protein sequence ID" value="SUO96811.1"/>
    <property type="molecule type" value="Genomic_DNA"/>
</dbReference>
<reference evidence="3 4" key="1">
    <citation type="submission" date="2018-06" db="EMBL/GenBank/DDBJ databases">
        <authorList>
            <consortium name="Pathogen Informatics"/>
            <person name="Doyle S."/>
        </authorList>
    </citation>
    <scope>NUCLEOTIDE SEQUENCE [LARGE SCALE GENOMIC DNA]</scope>
    <source>
        <strain evidence="3 4">NCTC13337</strain>
    </source>
</reference>
<organism evidence="3 4">
    <name type="scientific">Suttonella ornithocola</name>
    <dbReference type="NCBI Taxonomy" id="279832"/>
    <lineage>
        <taxon>Bacteria</taxon>
        <taxon>Pseudomonadati</taxon>
        <taxon>Pseudomonadota</taxon>
        <taxon>Gammaproteobacteria</taxon>
        <taxon>Cardiobacteriales</taxon>
        <taxon>Cardiobacteriaceae</taxon>
        <taxon>Suttonella</taxon>
    </lineage>
</organism>
<evidence type="ECO:0000313" key="4">
    <source>
        <dbReference type="Proteomes" id="UP000254601"/>
    </source>
</evidence>
<evidence type="ECO:0000313" key="3">
    <source>
        <dbReference type="EMBL" id="SUO96811.1"/>
    </source>
</evidence>
<dbReference type="AlphaFoldDB" id="A0A380MYQ1"/>
<proteinExistence type="predicted"/>
<name>A0A380MYQ1_9GAMM</name>
<sequence length="176" mass="19761">MKIRTVIQSAFLGAIFSSVITPVAAQTNSNVNTSKFEQMDVEQKNGYWLGRIALIDGSALSRSWLVENRYALARTYIMYLGSQSGLEELREFLKEQKIALNIGIIPEPRSHMYHLLDELGINKIPAVVEGSKAWQVNPHPTETEKDQPNDTETEANADVQKALELMQEQEANTQAK</sequence>
<dbReference type="RefSeq" id="WP_072577419.1">
    <property type="nucleotide sequence ID" value="NZ_LWHB01000172.1"/>
</dbReference>
<keyword evidence="2" id="KW-0732">Signal</keyword>
<accession>A0A380MYQ1</accession>
<feature type="signal peptide" evidence="2">
    <location>
        <begin position="1"/>
        <end position="25"/>
    </location>
</feature>
<feature type="chain" id="PRO_5016772139" description="Integrating conjugative element protein, PFL_4695 family" evidence="2">
    <location>
        <begin position="26"/>
        <end position="176"/>
    </location>
</feature>
<evidence type="ECO:0008006" key="5">
    <source>
        <dbReference type="Google" id="ProtNLM"/>
    </source>
</evidence>
<protein>
    <recommendedName>
        <fullName evidence="5">Integrating conjugative element protein, PFL_4695 family</fullName>
    </recommendedName>
</protein>